<dbReference type="Proteomes" id="UP000188929">
    <property type="component" value="Unassembled WGS sequence"/>
</dbReference>
<dbReference type="RefSeq" id="WP_076821655.1">
    <property type="nucleotide sequence ID" value="NZ_MOMC01000088.1"/>
</dbReference>
<dbReference type="SUPFAM" id="SSF53335">
    <property type="entry name" value="S-adenosyl-L-methionine-dependent methyltransferases"/>
    <property type="match status" value="1"/>
</dbReference>
<gene>
    <name evidence="1" type="ORF">BL253_33300</name>
</gene>
<proteinExistence type="predicted"/>
<dbReference type="InterPro" id="IPR029063">
    <property type="entry name" value="SAM-dependent_MTases_sf"/>
</dbReference>
<evidence type="ECO:0000313" key="1">
    <source>
        <dbReference type="EMBL" id="ONH23304.1"/>
    </source>
</evidence>
<dbReference type="OrthoDB" id="9897279at2"/>
<accession>A0A1V2I1G2</accession>
<sequence length="170" mass="18994">MTSPPYFVTYDSFDVQRLSYLAFDWPMRRHMQVGAKYGQLPVTGHICLPPAFRSWYEQDFRAECTVLGRALRAYVDGLRRHVAEALRVVAPGGVVVYAVANTVRAGRVFDLAGGFRELLTEAGFTDVRVTPRVQEGRRILPAGRDPRTGRFTGDVGSAGVREYVVLGRRS</sequence>
<dbReference type="AlphaFoldDB" id="A0A1V2I1G2"/>
<keyword evidence="2" id="KW-1185">Reference proteome</keyword>
<reference evidence="2" key="1">
    <citation type="submission" date="2016-10" db="EMBL/GenBank/DDBJ databases">
        <title>Frankia sp. NRRL B-16386 Genome sequencing.</title>
        <authorList>
            <person name="Ghodhbane-Gtari F."/>
            <person name="Swanson E."/>
            <person name="Gueddou A."/>
            <person name="Hezbri K."/>
            <person name="Ktari K."/>
            <person name="Nouioui I."/>
            <person name="Morris K."/>
            <person name="Simpson S."/>
            <person name="Abebe-Akele F."/>
            <person name="Thomas K."/>
            <person name="Gtari M."/>
            <person name="Tisa L.S."/>
        </authorList>
    </citation>
    <scope>NUCLEOTIDE SEQUENCE [LARGE SCALE GENOMIC DNA]</scope>
    <source>
        <strain evidence="2">NRRL B-16386</strain>
    </source>
</reference>
<organism evidence="1 2">
    <name type="scientific">Pseudofrankia asymbiotica</name>
    <dbReference type="NCBI Taxonomy" id="1834516"/>
    <lineage>
        <taxon>Bacteria</taxon>
        <taxon>Bacillati</taxon>
        <taxon>Actinomycetota</taxon>
        <taxon>Actinomycetes</taxon>
        <taxon>Frankiales</taxon>
        <taxon>Frankiaceae</taxon>
        <taxon>Pseudofrankia</taxon>
    </lineage>
</organism>
<protein>
    <recommendedName>
        <fullName evidence="3">Methyltransferase</fullName>
    </recommendedName>
</protein>
<dbReference type="Gene3D" id="3.40.50.150">
    <property type="entry name" value="Vaccinia Virus protein VP39"/>
    <property type="match status" value="1"/>
</dbReference>
<dbReference type="EMBL" id="MOMC01000088">
    <property type="protein sequence ID" value="ONH23304.1"/>
    <property type="molecule type" value="Genomic_DNA"/>
</dbReference>
<evidence type="ECO:0000313" key="2">
    <source>
        <dbReference type="Proteomes" id="UP000188929"/>
    </source>
</evidence>
<comment type="caution">
    <text evidence="1">The sequence shown here is derived from an EMBL/GenBank/DDBJ whole genome shotgun (WGS) entry which is preliminary data.</text>
</comment>
<name>A0A1V2I1G2_9ACTN</name>
<evidence type="ECO:0008006" key="3">
    <source>
        <dbReference type="Google" id="ProtNLM"/>
    </source>
</evidence>